<dbReference type="EMBL" id="LR798376">
    <property type="protein sequence ID" value="CAB5227433.1"/>
    <property type="molecule type" value="Genomic_DNA"/>
</dbReference>
<evidence type="ECO:0000313" key="1">
    <source>
        <dbReference type="EMBL" id="CAB4182443.1"/>
    </source>
</evidence>
<name>A0A6J5QE02_9CAUD</name>
<dbReference type="EMBL" id="LR797374">
    <property type="protein sequence ID" value="CAB4211318.1"/>
    <property type="molecule type" value="Genomic_DNA"/>
</dbReference>
<dbReference type="EMBL" id="LR797268">
    <property type="protein sequence ID" value="CAB4198078.1"/>
    <property type="molecule type" value="Genomic_DNA"/>
</dbReference>
<proteinExistence type="predicted"/>
<organism evidence="1">
    <name type="scientific">uncultured Caudovirales phage</name>
    <dbReference type="NCBI Taxonomy" id="2100421"/>
    <lineage>
        <taxon>Viruses</taxon>
        <taxon>Duplodnaviria</taxon>
        <taxon>Heunggongvirae</taxon>
        <taxon>Uroviricota</taxon>
        <taxon>Caudoviricetes</taxon>
        <taxon>Peduoviridae</taxon>
        <taxon>Maltschvirus</taxon>
        <taxon>Maltschvirus maltsch</taxon>
    </lineage>
</organism>
<protein>
    <submittedName>
        <fullName evidence="1">Uncharacterized protein</fullName>
    </submittedName>
</protein>
<gene>
    <name evidence="1" type="ORF">UFOVP1077_5</name>
    <name evidence="2" type="ORF">UFOVP1316_48</name>
    <name evidence="3" type="ORF">UFOVP1428_2</name>
    <name evidence="4" type="ORF">UFOVP1526_42</name>
</gene>
<reference evidence="1" key="1">
    <citation type="submission" date="2020-05" db="EMBL/GenBank/DDBJ databases">
        <authorList>
            <person name="Chiriac C."/>
            <person name="Salcher M."/>
            <person name="Ghai R."/>
            <person name="Kavagutti S V."/>
        </authorList>
    </citation>
    <scope>NUCLEOTIDE SEQUENCE</scope>
</reference>
<evidence type="ECO:0000313" key="4">
    <source>
        <dbReference type="EMBL" id="CAB5227433.1"/>
    </source>
</evidence>
<sequence>MRISTKTFAASVLALVLGVAVAATVNVTWVNPVANTDGSAMVPADIKQTRIEYGTCSAPGVFGTKAGDVIVNGVASAGSITNLTPGTWCARAYTMNIYNVESDPSNVASKVVAAPKPNAPTNFSLN</sequence>
<accession>A0A6J5QE02</accession>
<evidence type="ECO:0000313" key="3">
    <source>
        <dbReference type="EMBL" id="CAB4211318.1"/>
    </source>
</evidence>
<evidence type="ECO:0000313" key="2">
    <source>
        <dbReference type="EMBL" id="CAB4198078.1"/>
    </source>
</evidence>
<dbReference type="EMBL" id="LR797030">
    <property type="protein sequence ID" value="CAB4182443.1"/>
    <property type="molecule type" value="Genomic_DNA"/>
</dbReference>